<gene>
    <name evidence="1" type="ORF">PR048_032399</name>
</gene>
<evidence type="ECO:0000313" key="1">
    <source>
        <dbReference type="EMBL" id="KAJ8866540.1"/>
    </source>
</evidence>
<dbReference type="Proteomes" id="UP001159363">
    <property type="component" value="Chromosome 15"/>
</dbReference>
<proteinExistence type="predicted"/>
<keyword evidence="2" id="KW-1185">Reference proteome</keyword>
<name>A0ABQ9G240_9NEOP</name>
<reference evidence="1 2" key="1">
    <citation type="submission" date="2023-02" db="EMBL/GenBank/DDBJ databases">
        <title>LHISI_Scaffold_Assembly.</title>
        <authorList>
            <person name="Stuart O.P."/>
            <person name="Cleave R."/>
            <person name="Magrath M.J.L."/>
            <person name="Mikheyev A.S."/>
        </authorList>
    </citation>
    <scope>NUCLEOTIDE SEQUENCE [LARGE SCALE GENOMIC DNA]</scope>
    <source>
        <strain evidence="1">Daus_M_001</strain>
        <tissue evidence="1">Leg muscle</tissue>
    </source>
</reference>
<dbReference type="EMBL" id="JARBHB010000016">
    <property type="protein sequence ID" value="KAJ8866540.1"/>
    <property type="molecule type" value="Genomic_DNA"/>
</dbReference>
<evidence type="ECO:0000313" key="2">
    <source>
        <dbReference type="Proteomes" id="UP001159363"/>
    </source>
</evidence>
<organism evidence="1 2">
    <name type="scientific">Dryococelus australis</name>
    <dbReference type="NCBI Taxonomy" id="614101"/>
    <lineage>
        <taxon>Eukaryota</taxon>
        <taxon>Metazoa</taxon>
        <taxon>Ecdysozoa</taxon>
        <taxon>Arthropoda</taxon>
        <taxon>Hexapoda</taxon>
        <taxon>Insecta</taxon>
        <taxon>Pterygota</taxon>
        <taxon>Neoptera</taxon>
        <taxon>Polyneoptera</taxon>
        <taxon>Phasmatodea</taxon>
        <taxon>Verophasmatodea</taxon>
        <taxon>Anareolatae</taxon>
        <taxon>Phasmatidae</taxon>
        <taxon>Eurycanthinae</taxon>
        <taxon>Dryococelus</taxon>
    </lineage>
</organism>
<comment type="caution">
    <text evidence="1">The sequence shown here is derived from an EMBL/GenBank/DDBJ whole genome shotgun (WGS) entry which is preliminary data.</text>
</comment>
<accession>A0ABQ9G240</accession>
<sequence length="125" mass="13807">MAVTGNGIKGGGVCCDDCSSFRPSSSKARPCVCHIGNYKTDTSVSTYEFLVVNVTLSATTKKNHLAQREILTTAKYLTHQGLAFRSHDDITGNFDQLLNLRANDMLELQHFSKNKKNFASCKMQN</sequence>
<protein>
    <submittedName>
        <fullName evidence="1">Uncharacterized protein</fullName>
    </submittedName>
</protein>